<evidence type="ECO:0000313" key="9">
    <source>
        <dbReference type="EMBL" id="MER2491870.1"/>
    </source>
</evidence>
<evidence type="ECO:0000256" key="1">
    <source>
        <dbReference type="ARBA" id="ARBA00004713"/>
    </source>
</evidence>
<keyword evidence="4 7" id="KW-0808">Transferase</keyword>
<dbReference type="NCBIfam" id="NF004388">
    <property type="entry name" value="PRK05749.1-4"/>
    <property type="match status" value="1"/>
</dbReference>
<dbReference type="PANTHER" id="PTHR42755:SF1">
    <property type="entry name" value="3-DEOXY-D-MANNO-OCTULOSONIC ACID TRANSFERASE, MITOCHONDRIAL-RELATED"/>
    <property type="match status" value="1"/>
</dbReference>
<dbReference type="InterPro" id="IPR039901">
    <property type="entry name" value="Kdotransferase"/>
</dbReference>
<protein>
    <recommendedName>
        <fullName evidence="3 7">3-deoxy-D-manno-octulosonic acid transferase</fullName>
        <shortName evidence="7">Kdo transferase</shortName>
        <ecNumber evidence="2 7">2.4.99.12</ecNumber>
    </recommendedName>
    <alternativeName>
        <fullName evidence="5 7">Lipid IV(A) 3-deoxy-D-manno-octulosonic acid transferase</fullName>
    </alternativeName>
</protein>
<dbReference type="InterPro" id="IPR007507">
    <property type="entry name" value="Glycos_transf_N"/>
</dbReference>
<dbReference type="Gene3D" id="3.40.50.11720">
    <property type="entry name" value="3-Deoxy-D-manno-octulosonic-acid transferase, N-terminal domain"/>
    <property type="match status" value="1"/>
</dbReference>
<comment type="pathway">
    <text evidence="1 7">Bacterial outer membrane biogenesis; LPS core biosynthesis.</text>
</comment>
<evidence type="ECO:0000259" key="8">
    <source>
        <dbReference type="Pfam" id="PF04413"/>
    </source>
</evidence>
<accession>A0ABV1RGI9</accession>
<feature type="domain" description="3-deoxy-D-manno-octulosonic-acid transferase N-terminal" evidence="8">
    <location>
        <begin position="34"/>
        <end position="212"/>
    </location>
</feature>
<evidence type="ECO:0000256" key="6">
    <source>
        <dbReference type="ARBA" id="ARBA00049183"/>
    </source>
</evidence>
<comment type="catalytic activity">
    <reaction evidence="6 7">
        <text>lipid IVA (E. coli) + CMP-3-deoxy-beta-D-manno-octulosonate = alpha-Kdo-(2-&gt;6)-lipid IVA (E. coli) + CMP + H(+)</text>
        <dbReference type="Rhea" id="RHEA:28066"/>
        <dbReference type="ChEBI" id="CHEBI:15378"/>
        <dbReference type="ChEBI" id="CHEBI:58603"/>
        <dbReference type="ChEBI" id="CHEBI:60364"/>
        <dbReference type="ChEBI" id="CHEBI:60377"/>
        <dbReference type="ChEBI" id="CHEBI:85987"/>
        <dbReference type="EC" id="2.4.99.12"/>
    </reaction>
</comment>
<dbReference type="GO" id="GO:0043842">
    <property type="term" value="F:Kdo transferase activity"/>
    <property type="evidence" value="ECO:0007669"/>
    <property type="project" value="UniProtKB-EC"/>
</dbReference>
<evidence type="ECO:0000256" key="2">
    <source>
        <dbReference type="ARBA" id="ARBA00012621"/>
    </source>
</evidence>
<dbReference type="RefSeq" id="WP_143871143.1">
    <property type="nucleotide sequence ID" value="NZ_CP041660.1"/>
</dbReference>
<evidence type="ECO:0000256" key="4">
    <source>
        <dbReference type="ARBA" id="ARBA00022679"/>
    </source>
</evidence>
<evidence type="ECO:0000256" key="3">
    <source>
        <dbReference type="ARBA" id="ARBA00019077"/>
    </source>
</evidence>
<dbReference type="InterPro" id="IPR038107">
    <property type="entry name" value="Glycos_transf_N_sf"/>
</dbReference>
<comment type="function">
    <text evidence="7">Involved in lipopolysaccharide (LPS) biosynthesis. Catalyzes the transfer of 3-deoxy-D-manno-octulosonate (Kdo) residue(s) from CMP-Kdo to lipid IV(A), the tetraacyldisaccharide-1,4'-bisphosphate precursor of lipid A.</text>
</comment>
<gene>
    <name evidence="9" type="primary">waaA</name>
    <name evidence="9" type="ORF">ABS311_08230</name>
</gene>
<comment type="caution">
    <text evidence="9">The sequence shown here is derived from an EMBL/GenBank/DDBJ whole genome shotgun (WGS) entry which is preliminary data.</text>
</comment>
<dbReference type="Proteomes" id="UP001467690">
    <property type="component" value="Unassembled WGS sequence"/>
</dbReference>
<sequence length="444" mass="50763">MTHFIYNQLMRVLLPFMLLRLKRKSRKQPEYGVRWDERLARKKITVKSGGVLFHVASLGEAIAATPIISAFIQQNPNTTVTVTSTTPTGSQQIKQTFSEHTQVTHCYLPFDLPIIQRRFIDQIKPSVLVLMETELWPNLIHHAKRINCRVMVINARMSERSAKGYRKFAKLTFNMMQKLDLVAAQFDTDAKRFLQLGCRPDRIKITGNIKFDTRLSPSEQQNISQFVQNWQLQQPVWLAASTHPGEETQILQTHKSLVKKFPDLLLIIVPRHPDRFAQVYDECRTYFATERKTQIADKPNANTQVIVGDTLGEMAYYIALANMVFVGGSLVERGGHNPFESACQEKAILHGPHVFNFEKSYQILAEYQGCTKVNDKLGLQTQLAYLITNKSARLALAYQAKSCQQAFQGASEHTVQLINTQLNIAHKAALRREQFTTSKRRVYN</sequence>
<dbReference type="SUPFAM" id="SSF53756">
    <property type="entry name" value="UDP-Glycosyltransferase/glycogen phosphorylase"/>
    <property type="match status" value="1"/>
</dbReference>
<evidence type="ECO:0000256" key="5">
    <source>
        <dbReference type="ARBA" id="ARBA00031445"/>
    </source>
</evidence>
<keyword evidence="7" id="KW-0472">Membrane</keyword>
<evidence type="ECO:0000256" key="7">
    <source>
        <dbReference type="RuleBase" id="RU365103"/>
    </source>
</evidence>
<proteinExistence type="inferred from homology"/>
<keyword evidence="7" id="KW-1003">Cell membrane</keyword>
<organism evidence="9 10">
    <name type="scientific">Catenovulum sediminis</name>
    <dbReference type="NCBI Taxonomy" id="1740262"/>
    <lineage>
        <taxon>Bacteria</taxon>
        <taxon>Pseudomonadati</taxon>
        <taxon>Pseudomonadota</taxon>
        <taxon>Gammaproteobacteria</taxon>
        <taxon>Alteromonadales</taxon>
        <taxon>Alteromonadaceae</taxon>
        <taxon>Catenovulum</taxon>
    </lineage>
</organism>
<comment type="similarity">
    <text evidence="7">Belongs to the glycosyltransferase group 1 family.</text>
</comment>
<evidence type="ECO:0000313" key="10">
    <source>
        <dbReference type="Proteomes" id="UP001467690"/>
    </source>
</evidence>
<name>A0ABV1RGI9_9ALTE</name>
<dbReference type="PANTHER" id="PTHR42755">
    <property type="entry name" value="3-DEOXY-MANNO-OCTULOSONATE CYTIDYLYLTRANSFERASE"/>
    <property type="match status" value="1"/>
</dbReference>
<keyword evidence="7" id="KW-0448">Lipopolysaccharide biosynthesis</keyword>
<dbReference type="EMBL" id="JBELOE010000152">
    <property type="protein sequence ID" value="MER2491870.1"/>
    <property type="molecule type" value="Genomic_DNA"/>
</dbReference>
<dbReference type="Pfam" id="PF04413">
    <property type="entry name" value="Glycos_transf_N"/>
    <property type="match status" value="1"/>
</dbReference>
<comment type="subcellular location">
    <subcellularLocation>
        <location evidence="7">Cell membrane</location>
    </subcellularLocation>
</comment>
<dbReference type="Gene3D" id="3.40.50.2000">
    <property type="entry name" value="Glycogen Phosphorylase B"/>
    <property type="match status" value="1"/>
</dbReference>
<keyword evidence="10" id="KW-1185">Reference proteome</keyword>
<keyword evidence="9" id="KW-0328">Glycosyltransferase</keyword>
<reference evidence="9 10" key="1">
    <citation type="submission" date="2024-06" db="EMBL/GenBank/DDBJ databases">
        <authorList>
            <person name="Chen R.Y."/>
        </authorList>
    </citation>
    <scope>NUCLEOTIDE SEQUENCE [LARGE SCALE GENOMIC DNA]</scope>
    <source>
        <strain evidence="9 10">D2</strain>
    </source>
</reference>
<dbReference type="EC" id="2.4.99.12" evidence="2 7"/>